<dbReference type="GO" id="GO:0043420">
    <property type="term" value="P:anthranilate metabolic process"/>
    <property type="evidence" value="ECO:0007669"/>
    <property type="project" value="UniProtKB-UniRule"/>
</dbReference>
<comment type="pathway">
    <text evidence="4 5">Cofactor biosynthesis; NAD(+) biosynthesis; quinolinate from L-kynurenine: step 2/3.</text>
</comment>
<name>S9VGF7_9TRYP</name>
<dbReference type="GO" id="GO:0019805">
    <property type="term" value="P:quinolinate biosynthetic process"/>
    <property type="evidence" value="ECO:0007669"/>
    <property type="project" value="UniProtKB-UniRule"/>
</dbReference>
<dbReference type="Pfam" id="PF00266">
    <property type="entry name" value="Aminotran_5"/>
    <property type="match status" value="1"/>
</dbReference>
<dbReference type="Gene3D" id="3.40.640.10">
    <property type="entry name" value="Type I PLP-dependent aspartate aminotransferase-like (Major domain)"/>
    <property type="match status" value="1"/>
</dbReference>
<dbReference type="UniPathway" id="UPA00253">
    <property type="reaction ID" value="UER00329"/>
</dbReference>
<comment type="cofactor">
    <cofactor evidence="4 5">
        <name>pyridoxal 5'-phosphate</name>
        <dbReference type="ChEBI" id="CHEBI:597326"/>
    </cofactor>
</comment>
<keyword evidence="3 4" id="KW-0663">Pyridoxal phosphate</keyword>
<dbReference type="GO" id="GO:0097053">
    <property type="term" value="P:L-kynurenine catabolic process"/>
    <property type="evidence" value="ECO:0007669"/>
    <property type="project" value="UniProtKB-UniRule"/>
</dbReference>
<comment type="caution">
    <text evidence="7">The sequence shown here is derived from an EMBL/GenBank/DDBJ whole genome shotgun (WGS) entry which is preliminary data.</text>
</comment>
<protein>
    <recommendedName>
        <fullName evidence="4 5">Kynureninase</fullName>
        <ecNumber evidence="4 5">3.7.1.3</ecNumber>
    </recommendedName>
    <alternativeName>
        <fullName evidence="4">L-kynurenine hydrolase</fullName>
    </alternativeName>
</protein>
<comment type="subcellular location">
    <subcellularLocation>
        <location evidence="4 5">Cytoplasm</location>
    </subcellularLocation>
</comment>
<dbReference type="Pfam" id="PF22580">
    <property type="entry name" value="KYNU_C"/>
    <property type="match status" value="1"/>
</dbReference>
<proteinExistence type="inferred from homology"/>
<dbReference type="NCBIfam" id="TIGR01814">
    <property type="entry name" value="kynureninase"/>
    <property type="match status" value="1"/>
</dbReference>
<dbReference type="PANTHER" id="PTHR14084">
    <property type="entry name" value="KYNURENINASE"/>
    <property type="match status" value="1"/>
</dbReference>
<dbReference type="InterPro" id="IPR010111">
    <property type="entry name" value="Kynureninase"/>
</dbReference>
<sequence length="469" mass="51343">MQNPAAVKLLQSASQLGVSLSDDAFAEVQDEDDPLREHRLAYHFPRQTSGEPFVYLVGNSLGLQHVGVQAAMNDFLMKWQDQAVEGHFMQPDPWFEIDDVLRADMGKIVGASKREVVVMNALTVNLHLMLSAFYRPEGKRKKILMESHGFPSDTHCMASHLEVCGMSAEEDLLFVAAPGHEDWRAPAVPVTTKLFLDAIEKHADEVAVVLLTAVHFLTGQLFDIPTIVKAAHAKGMVVGVDAAHAVGNVPLKLHEWDVDFACWCTYKYLNSGPGNVGGAFVHSKHTDGASKLKYFKGWWGHDRKNRFSMHHNFEPADGAAAFQMSTPPSGSLTMLAPSLKLMASIGMPKLREKSLLLTAYMELLLHELVPPGCLDVITPADPEQRGAQLSLRILPNKLRSESATTAGYECGTSAGGTSDADVLQRQLLDVGVMIDNRPPDVVRLSPVPLYNSYTDVLMAVRAIAALFQA</sequence>
<evidence type="ECO:0000313" key="8">
    <source>
        <dbReference type="Proteomes" id="UP000015354"/>
    </source>
</evidence>
<dbReference type="GO" id="GO:0019441">
    <property type="term" value="P:L-tryptophan catabolic process to kynurenine"/>
    <property type="evidence" value="ECO:0007669"/>
    <property type="project" value="TreeGrafter"/>
</dbReference>
<keyword evidence="8" id="KW-1185">Reference proteome</keyword>
<dbReference type="Proteomes" id="UP000015354">
    <property type="component" value="Unassembled WGS sequence"/>
</dbReference>
<reference evidence="7 8" key="1">
    <citation type="journal article" date="2013" name="PLoS ONE">
        <title>Predicting the Proteins of Angomonas deanei, Strigomonas culicis and Their Respective Endosymbionts Reveals New Aspects of the Trypanosomatidae Family.</title>
        <authorList>
            <person name="Motta M.C."/>
            <person name="Martins A.C."/>
            <person name="de Souza S.S."/>
            <person name="Catta-Preta C.M."/>
            <person name="Silva R."/>
            <person name="Klein C.C."/>
            <person name="de Almeida L.G."/>
            <person name="de Lima Cunha O."/>
            <person name="Ciapina L.P."/>
            <person name="Brocchi M."/>
            <person name="Colabardini A.C."/>
            <person name="de Araujo Lima B."/>
            <person name="Machado C.R."/>
            <person name="de Almeida Soares C.M."/>
            <person name="Probst C.M."/>
            <person name="de Menezes C.B."/>
            <person name="Thompson C.E."/>
            <person name="Bartholomeu D.C."/>
            <person name="Gradia D.F."/>
            <person name="Pavoni D.P."/>
            <person name="Grisard E.C."/>
            <person name="Fantinatti-Garboggini F."/>
            <person name="Marchini F.K."/>
            <person name="Rodrigues-Luiz G.F."/>
            <person name="Wagner G."/>
            <person name="Goldman G.H."/>
            <person name="Fietto J.L."/>
            <person name="Elias M.C."/>
            <person name="Goldman M.H."/>
            <person name="Sagot M.F."/>
            <person name="Pereira M."/>
            <person name="Stoco P.H."/>
            <person name="de Mendonca-Neto R.P."/>
            <person name="Teixeira S.M."/>
            <person name="Maciel T.E."/>
            <person name="de Oliveira Mendes T.A."/>
            <person name="Urmenyi T.P."/>
            <person name="de Souza W."/>
            <person name="Schenkman S."/>
            <person name="de Vasconcelos A.T."/>
        </authorList>
    </citation>
    <scope>NUCLEOTIDE SEQUENCE [LARGE SCALE GENOMIC DNA]</scope>
</reference>
<keyword evidence="4 5" id="KW-0963">Cytoplasm</keyword>
<feature type="binding site" evidence="4">
    <location>
        <position position="326"/>
    </location>
    <ligand>
        <name>pyridoxal 5'-phosphate</name>
        <dbReference type="ChEBI" id="CHEBI:597326"/>
    </ligand>
</feature>
<dbReference type="SUPFAM" id="SSF53383">
    <property type="entry name" value="PLP-dependent transferases"/>
    <property type="match status" value="1"/>
</dbReference>
<comment type="similarity">
    <text evidence="4 5">Belongs to the kynureninase family.</text>
</comment>
<evidence type="ECO:0000256" key="5">
    <source>
        <dbReference type="PIRNR" id="PIRNR038800"/>
    </source>
</evidence>
<comment type="catalytic activity">
    <reaction evidence="4 5">
        <text>L-kynurenine + H2O = anthranilate + L-alanine + H(+)</text>
        <dbReference type="Rhea" id="RHEA:16813"/>
        <dbReference type="ChEBI" id="CHEBI:15377"/>
        <dbReference type="ChEBI" id="CHEBI:15378"/>
        <dbReference type="ChEBI" id="CHEBI:16567"/>
        <dbReference type="ChEBI" id="CHEBI:57959"/>
        <dbReference type="ChEBI" id="CHEBI:57972"/>
        <dbReference type="EC" id="3.7.1.3"/>
    </reaction>
</comment>
<organism evidence="7 8">
    <name type="scientific">Strigomonas culicis</name>
    <dbReference type="NCBI Taxonomy" id="28005"/>
    <lineage>
        <taxon>Eukaryota</taxon>
        <taxon>Discoba</taxon>
        <taxon>Euglenozoa</taxon>
        <taxon>Kinetoplastea</taxon>
        <taxon>Metakinetoplastina</taxon>
        <taxon>Trypanosomatida</taxon>
        <taxon>Trypanosomatidae</taxon>
        <taxon>Strigomonadinae</taxon>
        <taxon>Strigomonas</taxon>
    </lineage>
</organism>
<feature type="binding site" evidence="4">
    <location>
        <position position="298"/>
    </location>
    <ligand>
        <name>pyridoxal 5'-phosphate</name>
        <dbReference type="ChEBI" id="CHEBI:597326"/>
    </ligand>
</feature>
<dbReference type="EMBL" id="ATMH01008295">
    <property type="protein sequence ID" value="EPY22210.1"/>
    <property type="molecule type" value="Genomic_DNA"/>
</dbReference>
<comment type="subunit">
    <text evidence="4 5">Homodimer.</text>
</comment>
<feature type="binding site" evidence="4">
    <location>
        <begin position="150"/>
        <end position="153"/>
    </location>
    <ligand>
        <name>pyridoxal 5'-phosphate</name>
        <dbReference type="ChEBI" id="CHEBI:597326"/>
    </ligand>
</feature>
<feature type="domain" description="Aminotransferase class V" evidence="6">
    <location>
        <begin position="71"/>
        <end position="368"/>
    </location>
</feature>
<feature type="binding site" evidence="4">
    <location>
        <position position="122"/>
    </location>
    <ligand>
        <name>pyridoxal 5'-phosphate</name>
        <dbReference type="ChEBI" id="CHEBI:597326"/>
    </ligand>
</feature>
<comment type="catalytic activity">
    <reaction evidence="5">
        <text>3-hydroxy-L-kynurenine + H2O = 3-hydroxyanthranilate + L-alanine + H(+)</text>
        <dbReference type="Rhea" id="RHEA:25143"/>
        <dbReference type="ChEBI" id="CHEBI:15377"/>
        <dbReference type="ChEBI" id="CHEBI:15378"/>
        <dbReference type="ChEBI" id="CHEBI:36559"/>
        <dbReference type="ChEBI" id="CHEBI:57972"/>
        <dbReference type="ChEBI" id="CHEBI:58125"/>
        <dbReference type="EC" id="3.7.1.3"/>
    </reaction>
</comment>
<dbReference type="InterPro" id="IPR000192">
    <property type="entry name" value="Aminotrans_V_dom"/>
</dbReference>
<dbReference type="EC" id="3.7.1.3" evidence="4 5"/>
<dbReference type="FunFam" id="3.40.640.10:FF:000031">
    <property type="entry name" value="Kynureninase"/>
    <property type="match status" value="1"/>
</dbReference>
<dbReference type="GO" id="GO:0030170">
    <property type="term" value="F:pyridoxal phosphate binding"/>
    <property type="evidence" value="ECO:0007669"/>
    <property type="project" value="UniProtKB-UniRule"/>
</dbReference>
<dbReference type="GO" id="GO:0005737">
    <property type="term" value="C:cytoplasm"/>
    <property type="evidence" value="ECO:0007669"/>
    <property type="project" value="UniProtKB-SubCell"/>
</dbReference>
<feature type="modified residue" description="N6-(pyridoxal phosphate)lysine" evidence="4">
    <location>
        <position position="267"/>
    </location>
</feature>
<dbReference type="InterPro" id="IPR015422">
    <property type="entry name" value="PyrdxlP-dep_Trfase_small"/>
</dbReference>
<feature type="binding site" evidence="4">
    <location>
        <position position="123"/>
    </location>
    <ligand>
        <name>pyridoxal 5'-phosphate</name>
        <dbReference type="ChEBI" id="CHEBI:597326"/>
    </ligand>
</feature>
<dbReference type="UniPathway" id="UPA00334">
    <property type="reaction ID" value="UER00455"/>
</dbReference>
<keyword evidence="1 4" id="KW-0662">Pyridine nucleotide biosynthesis</keyword>
<evidence type="ECO:0000259" key="6">
    <source>
        <dbReference type="Pfam" id="PF00266"/>
    </source>
</evidence>
<evidence type="ECO:0000256" key="2">
    <source>
        <dbReference type="ARBA" id="ARBA00022801"/>
    </source>
</evidence>
<dbReference type="AlphaFoldDB" id="S9VGF7"/>
<dbReference type="PIRSF" id="PIRSF038800">
    <property type="entry name" value="KYNU"/>
    <property type="match status" value="1"/>
</dbReference>
<dbReference type="Gene3D" id="3.90.1150.10">
    <property type="entry name" value="Aspartate Aminotransferase, domain 1"/>
    <property type="match status" value="1"/>
</dbReference>
<comment type="function">
    <text evidence="4 5">Catalyzes the cleavage of L-kynurenine (L-Kyn) and L-3-hydroxykynurenine (L-3OHKyn) into anthranilic acid (AA) and 3-hydroxyanthranilic acid (3-OHAA), respectively.</text>
</comment>
<feature type="binding site" evidence="4">
    <location>
        <position position="241"/>
    </location>
    <ligand>
        <name>pyridoxal 5'-phosphate</name>
        <dbReference type="ChEBI" id="CHEBI:597326"/>
    </ligand>
</feature>
<dbReference type="GO" id="GO:0034354">
    <property type="term" value="P:'de novo' NAD+ biosynthetic process from L-tryptophan"/>
    <property type="evidence" value="ECO:0007669"/>
    <property type="project" value="UniProtKB-UniRule"/>
</dbReference>
<dbReference type="InterPro" id="IPR015421">
    <property type="entry name" value="PyrdxlP-dep_Trfase_major"/>
</dbReference>
<feature type="binding site" evidence="4">
    <location>
        <position position="244"/>
    </location>
    <ligand>
        <name>pyridoxal 5'-phosphate</name>
        <dbReference type="ChEBI" id="CHEBI:597326"/>
    </ligand>
</feature>
<evidence type="ECO:0000256" key="4">
    <source>
        <dbReference type="HAMAP-Rule" id="MF_03017"/>
    </source>
</evidence>
<evidence type="ECO:0000256" key="3">
    <source>
        <dbReference type="ARBA" id="ARBA00022898"/>
    </source>
</evidence>
<comment type="caution">
    <text evidence="4">Lacks conserved residue(s) required for the propagation of feature annotation.</text>
</comment>
<dbReference type="InterPro" id="IPR015424">
    <property type="entry name" value="PyrdxlP-dep_Trfase"/>
</dbReference>
<dbReference type="PANTHER" id="PTHR14084:SF0">
    <property type="entry name" value="KYNURENINASE"/>
    <property type="match status" value="1"/>
</dbReference>
<keyword evidence="2 4" id="KW-0378">Hydrolase</keyword>
<gene>
    <name evidence="4" type="primary">KYNU</name>
    <name evidence="7" type="ORF">STCU_08295</name>
</gene>
<comment type="pathway">
    <text evidence="4 5">Amino-acid degradation; L-kynurenine degradation; L-alanine and anthranilate from L-kynurenine: step 1/1.</text>
</comment>
<evidence type="ECO:0000256" key="1">
    <source>
        <dbReference type="ARBA" id="ARBA00022642"/>
    </source>
</evidence>
<dbReference type="OrthoDB" id="5978656at2759"/>
<accession>S9VGF7</accession>
<evidence type="ECO:0000313" key="7">
    <source>
        <dbReference type="EMBL" id="EPY22210.1"/>
    </source>
</evidence>
<dbReference type="HAMAP" id="MF_01970">
    <property type="entry name" value="Kynureninase"/>
    <property type="match status" value="1"/>
</dbReference>
<feature type="binding site" evidence="4">
    <location>
        <position position="266"/>
    </location>
    <ligand>
        <name>pyridoxal 5'-phosphate</name>
        <dbReference type="ChEBI" id="CHEBI:597326"/>
    </ligand>
</feature>
<dbReference type="GO" id="GO:0030429">
    <property type="term" value="F:kynureninase activity"/>
    <property type="evidence" value="ECO:0007669"/>
    <property type="project" value="UniProtKB-UniRule"/>
</dbReference>